<sequence length="77" mass="8902">MLNVIVYWNALYMQQVVDQLQQEGVKIDSEDLSRALPLLFSHINMNGKYTFTIPKEVKNGELRPLRDVPRDTTLPLS</sequence>
<name>A0A1E5FB44_VIBSP</name>
<dbReference type="Pfam" id="PF01526">
    <property type="entry name" value="DDE_Tnp_Tn3"/>
    <property type="match status" value="1"/>
</dbReference>
<comment type="caution">
    <text evidence="2">The sequence shown here is derived from an EMBL/GenBank/DDBJ whole genome shotgun (WGS) entry which is preliminary data.</text>
</comment>
<evidence type="ECO:0000313" key="3">
    <source>
        <dbReference type="Proteomes" id="UP000094802"/>
    </source>
</evidence>
<feature type="domain" description="Tn3 transposase DDE" evidence="1">
    <location>
        <begin position="2"/>
        <end position="49"/>
    </location>
</feature>
<organism evidence="2 3">
    <name type="scientific">Vibrio splendidus 12E03</name>
    <dbReference type="NCBI Taxonomy" id="1191305"/>
    <lineage>
        <taxon>Bacteria</taxon>
        <taxon>Pseudomonadati</taxon>
        <taxon>Pseudomonadota</taxon>
        <taxon>Gammaproteobacteria</taxon>
        <taxon>Vibrionales</taxon>
        <taxon>Vibrionaceae</taxon>
        <taxon>Vibrio</taxon>
    </lineage>
</organism>
<dbReference type="GO" id="GO:0004803">
    <property type="term" value="F:transposase activity"/>
    <property type="evidence" value="ECO:0007669"/>
    <property type="project" value="InterPro"/>
</dbReference>
<gene>
    <name evidence="2" type="ORF">A142_01835</name>
</gene>
<evidence type="ECO:0000313" key="2">
    <source>
        <dbReference type="EMBL" id="OEF85392.1"/>
    </source>
</evidence>
<proteinExistence type="predicted"/>
<dbReference type="EMBL" id="AJZD02000344">
    <property type="protein sequence ID" value="OEF85392.1"/>
    <property type="molecule type" value="Genomic_DNA"/>
</dbReference>
<reference evidence="2 3" key="1">
    <citation type="journal article" date="2012" name="Science">
        <title>Ecological populations of bacteria act as socially cohesive units of antibiotic production and resistance.</title>
        <authorList>
            <person name="Cordero O.X."/>
            <person name="Wildschutte H."/>
            <person name="Kirkup B."/>
            <person name="Proehl S."/>
            <person name="Ngo L."/>
            <person name="Hussain F."/>
            <person name="Le Roux F."/>
            <person name="Mincer T."/>
            <person name="Polz M.F."/>
        </authorList>
    </citation>
    <scope>NUCLEOTIDE SEQUENCE [LARGE SCALE GENOMIC DNA]</scope>
    <source>
        <strain evidence="2 3">12E03</strain>
    </source>
</reference>
<dbReference type="Proteomes" id="UP000094802">
    <property type="component" value="Unassembled WGS sequence"/>
</dbReference>
<dbReference type="InterPro" id="IPR002513">
    <property type="entry name" value="Tn3_Tnp_DDE_dom"/>
</dbReference>
<protein>
    <recommendedName>
        <fullName evidence="1">Tn3 transposase DDE domain-containing protein</fullName>
    </recommendedName>
</protein>
<evidence type="ECO:0000259" key="1">
    <source>
        <dbReference type="Pfam" id="PF01526"/>
    </source>
</evidence>
<accession>A0A1E5FB44</accession>
<dbReference type="AlphaFoldDB" id="A0A1E5FB44"/>
<dbReference type="GO" id="GO:0006313">
    <property type="term" value="P:DNA transposition"/>
    <property type="evidence" value="ECO:0007669"/>
    <property type="project" value="InterPro"/>
</dbReference>